<keyword evidence="4" id="KW-0238">DNA-binding</keyword>
<keyword evidence="3" id="KW-0805">Transcription regulation</keyword>
<dbReference type="RefSeq" id="XP_018991661.1">
    <property type="nucleotide sequence ID" value="XM_019140510.1"/>
</dbReference>
<name>A0A1E3HIE9_9TREE</name>
<dbReference type="Pfam" id="PF04082">
    <property type="entry name" value="Fungal_trans"/>
    <property type="match status" value="1"/>
</dbReference>
<keyword evidence="5" id="KW-0804">Transcription</keyword>
<evidence type="ECO:0000259" key="8">
    <source>
        <dbReference type="SMART" id="SM00906"/>
    </source>
</evidence>
<dbReference type="PANTHER" id="PTHR31313:SF81">
    <property type="entry name" value="TY1 ENHANCER ACTIVATOR"/>
    <property type="match status" value="1"/>
</dbReference>
<evidence type="ECO:0000313" key="10">
    <source>
        <dbReference type="Proteomes" id="UP000094065"/>
    </source>
</evidence>
<feature type="domain" description="Xylanolytic transcriptional activator regulatory" evidence="8">
    <location>
        <begin position="241"/>
        <end position="328"/>
    </location>
</feature>
<dbReference type="EMBL" id="AWGJ01000009">
    <property type="protein sequence ID" value="ODN76130.1"/>
    <property type="molecule type" value="Genomic_DNA"/>
</dbReference>
<sequence>MDLASIQDEQWGQSIAGVETTTNYNPALFSDFQSFLDMGNTPIDALASLQVEPQTLSEQPSSDQSQDTTRAATVAEEDILDAAIQSSLRDLLWPGWPTTLPAPILTRSSVEIFFTTIPSITRVIHRQSFLARLSLPPTHPEFPHKSLLHAICAVASRQSAAVYTRTVQEDIEKSARDAKAAKGKGLDVDPESLTCFAEKHAEYALAAIKVNHVNARGLFDMLQAVIVLVHWGQSVARWMDCWYLVGTAARLATCLGLLDSCSIRLDKSTPYRRSILGYPKDDAEKEERKAAMWFLLMYDVTSSASSGWSGTLPMDEITTHFPAARVDFDRGGAIQENPQSFVSPDIYFNHPVVDSFVMLSKGNILLSRVIKFVKRSRGMQAHERSSVADLPEFQQIENDLGILSMTFPPSLRDPVQYMQGPIKTIDADLISAHLVLHVAAIHLHEPFADMQDPTSSSANRLLVEARACLNIVYLIVSGTADVSYMVAPFTYLFTAARTLALFYNRALETQDEVSARTLYTEIAVFKHVFTSLATRHAVGVRHLTMIDTMTASMEEEALGRPVVNGDLSGLGAQASRIHSNSTPFSSRSNNSFHTASQSTTPEVSFLAENHPDALMINDLRSKSLFHWSSSVSGRLQDYLDQRRGYLKSSPSTSDSIPDVGSSKGQGEGPAHVDPLGWMDLKSIGKLGDPLPTSALFTP</sequence>
<evidence type="ECO:0000256" key="5">
    <source>
        <dbReference type="ARBA" id="ARBA00023163"/>
    </source>
</evidence>
<dbReference type="CDD" id="cd12148">
    <property type="entry name" value="fungal_TF_MHR"/>
    <property type="match status" value="1"/>
</dbReference>
<accession>A0A1E3HIE9</accession>
<dbReference type="Proteomes" id="UP000094065">
    <property type="component" value="Unassembled WGS sequence"/>
</dbReference>
<keyword evidence="1" id="KW-0479">Metal-binding</keyword>
<proteinExistence type="predicted"/>
<feature type="region of interest" description="Disordered" evidence="7">
    <location>
        <begin position="646"/>
        <end position="675"/>
    </location>
</feature>
<keyword evidence="10" id="KW-1185">Reference proteome</keyword>
<dbReference type="AlphaFoldDB" id="A0A1E3HIE9"/>
<comment type="caution">
    <text evidence="9">The sequence shown here is derived from an EMBL/GenBank/DDBJ whole genome shotgun (WGS) entry which is preliminary data.</text>
</comment>
<evidence type="ECO:0000313" key="9">
    <source>
        <dbReference type="EMBL" id="ODN76130.1"/>
    </source>
</evidence>
<evidence type="ECO:0000256" key="4">
    <source>
        <dbReference type="ARBA" id="ARBA00023125"/>
    </source>
</evidence>
<dbReference type="OrthoDB" id="5600212at2759"/>
<evidence type="ECO:0000256" key="1">
    <source>
        <dbReference type="ARBA" id="ARBA00022723"/>
    </source>
</evidence>
<dbReference type="STRING" id="1295533.A0A1E3HIE9"/>
<evidence type="ECO:0000256" key="3">
    <source>
        <dbReference type="ARBA" id="ARBA00023015"/>
    </source>
</evidence>
<dbReference type="InterPro" id="IPR051615">
    <property type="entry name" value="Transcr_Regulatory_Elem"/>
</dbReference>
<keyword evidence="2" id="KW-0862">Zinc</keyword>
<reference evidence="9 10" key="1">
    <citation type="submission" date="2016-06" db="EMBL/GenBank/DDBJ databases">
        <title>Evolution of pathogenesis and genome organization in the Tremellales.</title>
        <authorList>
            <person name="Cuomo C."/>
            <person name="Litvintseva A."/>
            <person name="Heitman J."/>
            <person name="Chen Y."/>
            <person name="Sun S."/>
            <person name="Springer D."/>
            <person name="Dromer F."/>
            <person name="Young S."/>
            <person name="Zeng Q."/>
            <person name="Chapman S."/>
            <person name="Gujja S."/>
            <person name="Saif S."/>
            <person name="Birren B."/>
        </authorList>
    </citation>
    <scope>NUCLEOTIDE SEQUENCE [LARGE SCALE GENOMIC DNA]</scope>
    <source>
        <strain evidence="9 10">CBS 6039</strain>
    </source>
</reference>
<dbReference type="GO" id="GO:0003677">
    <property type="term" value="F:DNA binding"/>
    <property type="evidence" value="ECO:0007669"/>
    <property type="project" value="UniProtKB-KW"/>
</dbReference>
<keyword evidence="6" id="KW-0539">Nucleus</keyword>
<dbReference type="GO" id="GO:0008270">
    <property type="term" value="F:zinc ion binding"/>
    <property type="evidence" value="ECO:0007669"/>
    <property type="project" value="InterPro"/>
</dbReference>
<dbReference type="SMART" id="SM00906">
    <property type="entry name" value="Fungal_trans"/>
    <property type="match status" value="1"/>
</dbReference>
<gene>
    <name evidence="9" type="ORF">L202_06058</name>
</gene>
<evidence type="ECO:0000256" key="2">
    <source>
        <dbReference type="ARBA" id="ARBA00022833"/>
    </source>
</evidence>
<evidence type="ECO:0000256" key="6">
    <source>
        <dbReference type="ARBA" id="ARBA00023242"/>
    </source>
</evidence>
<organism evidence="9 10">
    <name type="scientific">Cryptococcus amylolentus CBS 6039</name>
    <dbReference type="NCBI Taxonomy" id="1295533"/>
    <lineage>
        <taxon>Eukaryota</taxon>
        <taxon>Fungi</taxon>
        <taxon>Dikarya</taxon>
        <taxon>Basidiomycota</taxon>
        <taxon>Agaricomycotina</taxon>
        <taxon>Tremellomycetes</taxon>
        <taxon>Tremellales</taxon>
        <taxon>Cryptococcaceae</taxon>
        <taxon>Cryptococcus</taxon>
    </lineage>
</organism>
<protein>
    <recommendedName>
        <fullName evidence="8">Xylanolytic transcriptional activator regulatory domain-containing protein</fullName>
    </recommendedName>
</protein>
<dbReference type="GO" id="GO:0006351">
    <property type="term" value="P:DNA-templated transcription"/>
    <property type="evidence" value="ECO:0007669"/>
    <property type="project" value="InterPro"/>
</dbReference>
<dbReference type="PANTHER" id="PTHR31313">
    <property type="entry name" value="TY1 ENHANCER ACTIVATOR"/>
    <property type="match status" value="1"/>
</dbReference>
<dbReference type="InterPro" id="IPR007219">
    <property type="entry name" value="XnlR_reg_dom"/>
</dbReference>
<dbReference type="GeneID" id="30157367"/>
<evidence type="ECO:0000256" key="7">
    <source>
        <dbReference type="SAM" id="MobiDB-lite"/>
    </source>
</evidence>